<dbReference type="GeneID" id="54304481"/>
<dbReference type="AlphaFoldDB" id="A0A6A6B8P5"/>
<feature type="region of interest" description="Disordered" evidence="1">
    <location>
        <begin position="56"/>
        <end position="83"/>
    </location>
</feature>
<proteinExistence type="predicted"/>
<keyword evidence="3" id="KW-1185">Reference proteome</keyword>
<dbReference type="EMBL" id="ML995492">
    <property type="protein sequence ID" value="KAF2139733.1"/>
    <property type="molecule type" value="Genomic_DNA"/>
</dbReference>
<feature type="compositionally biased region" description="Low complexity" evidence="1">
    <location>
        <begin position="64"/>
        <end position="76"/>
    </location>
</feature>
<dbReference type="Proteomes" id="UP000799438">
    <property type="component" value="Unassembled WGS sequence"/>
</dbReference>
<evidence type="ECO:0000313" key="3">
    <source>
        <dbReference type="Proteomes" id="UP000799438"/>
    </source>
</evidence>
<evidence type="ECO:0000313" key="2">
    <source>
        <dbReference type="EMBL" id="KAF2139733.1"/>
    </source>
</evidence>
<protein>
    <submittedName>
        <fullName evidence="2">Uncharacterized protein</fullName>
    </submittedName>
</protein>
<reference evidence="2" key="1">
    <citation type="journal article" date="2020" name="Stud. Mycol.">
        <title>101 Dothideomycetes genomes: a test case for predicting lifestyles and emergence of pathogens.</title>
        <authorList>
            <person name="Haridas S."/>
            <person name="Albert R."/>
            <person name="Binder M."/>
            <person name="Bloem J."/>
            <person name="Labutti K."/>
            <person name="Salamov A."/>
            <person name="Andreopoulos B."/>
            <person name="Baker S."/>
            <person name="Barry K."/>
            <person name="Bills G."/>
            <person name="Bluhm B."/>
            <person name="Cannon C."/>
            <person name="Castanera R."/>
            <person name="Culley D."/>
            <person name="Daum C."/>
            <person name="Ezra D."/>
            <person name="Gonzalez J."/>
            <person name="Henrissat B."/>
            <person name="Kuo A."/>
            <person name="Liang C."/>
            <person name="Lipzen A."/>
            <person name="Lutzoni F."/>
            <person name="Magnuson J."/>
            <person name="Mondo S."/>
            <person name="Nolan M."/>
            <person name="Ohm R."/>
            <person name="Pangilinan J."/>
            <person name="Park H.-J."/>
            <person name="Ramirez L."/>
            <person name="Alfaro M."/>
            <person name="Sun H."/>
            <person name="Tritt A."/>
            <person name="Yoshinaga Y."/>
            <person name="Zwiers L.-H."/>
            <person name="Turgeon B."/>
            <person name="Goodwin S."/>
            <person name="Spatafora J."/>
            <person name="Crous P."/>
            <person name="Grigoriev I."/>
        </authorList>
    </citation>
    <scope>NUCLEOTIDE SEQUENCE</scope>
    <source>
        <strain evidence="2">CBS 121167</strain>
    </source>
</reference>
<dbReference type="RefSeq" id="XP_033395446.1">
    <property type="nucleotide sequence ID" value="XM_033546974.1"/>
</dbReference>
<accession>A0A6A6B8P5</accession>
<evidence type="ECO:0000256" key="1">
    <source>
        <dbReference type="SAM" id="MobiDB-lite"/>
    </source>
</evidence>
<feature type="region of interest" description="Disordered" evidence="1">
    <location>
        <begin position="167"/>
        <end position="189"/>
    </location>
</feature>
<sequence length="197" mass="22411">MHRTHIQAYILVASHRVGRVITGTYIHTSIHPTRRYHHQQHPYIRHHISTHTHTHTHTHTLSGTATMPTSPTSAPHTHAHARPHPQSPWFSLVLIHSRLRSSHLLRCSSYVCTDSIPSGHISRQVAKQESNPSTHSIPTPSHPFVCLTIPSVHAIVMASHVKRLRHYPNHPRKHQPTNQPVSSQPIPPYPIQFIPRL</sequence>
<organism evidence="2 3">
    <name type="scientific">Aplosporella prunicola CBS 121167</name>
    <dbReference type="NCBI Taxonomy" id="1176127"/>
    <lineage>
        <taxon>Eukaryota</taxon>
        <taxon>Fungi</taxon>
        <taxon>Dikarya</taxon>
        <taxon>Ascomycota</taxon>
        <taxon>Pezizomycotina</taxon>
        <taxon>Dothideomycetes</taxon>
        <taxon>Dothideomycetes incertae sedis</taxon>
        <taxon>Botryosphaeriales</taxon>
        <taxon>Aplosporellaceae</taxon>
        <taxon>Aplosporella</taxon>
    </lineage>
</organism>
<name>A0A6A6B8P5_9PEZI</name>
<gene>
    <name evidence="2" type="ORF">K452DRAFT_64801</name>
</gene>